<evidence type="ECO:0000256" key="1">
    <source>
        <dbReference type="SAM" id="MobiDB-lite"/>
    </source>
</evidence>
<feature type="region of interest" description="Disordered" evidence="1">
    <location>
        <begin position="295"/>
        <end position="356"/>
    </location>
</feature>
<organism evidence="2 3">
    <name type="scientific">Brassica cretica</name>
    <name type="common">Mustard</name>
    <dbReference type="NCBI Taxonomy" id="69181"/>
    <lineage>
        <taxon>Eukaryota</taxon>
        <taxon>Viridiplantae</taxon>
        <taxon>Streptophyta</taxon>
        <taxon>Embryophyta</taxon>
        <taxon>Tracheophyta</taxon>
        <taxon>Spermatophyta</taxon>
        <taxon>Magnoliopsida</taxon>
        <taxon>eudicotyledons</taxon>
        <taxon>Gunneridae</taxon>
        <taxon>Pentapetalae</taxon>
        <taxon>rosids</taxon>
        <taxon>malvids</taxon>
        <taxon>Brassicales</taxon>
        <taxon>Brassicaceae</taxon>
        <taxon>Brassiceae</taxon>
        <taxon>Brassica</taxon>
    </lineage>
</organism>
<feature type="region of interest" description="Disordered" evidence="1">
    <location>
        <begin position="125"/>
        <end position="144"/>
    </location>
</feature>
<comment type="caution">
    <text evidence="2">The sequence shown here is derived from an EMBL/GenBank/DDBJ whole genome shotgun (WGS) entry which is preliminary data.</text>
</comment>
<name>A0ABQ7BAF7_BRACR</name>
<dbReference type="Proteomes" id="UP000266723">
    <property type="component" value="Unassembled WGS sequence"/>
</dbReference>
<sequence length="356" mass="41094">MSQEKINYMKTENRPSININPPTSIDVDTTSIDIRSKPNTTVSEEDKFNNEYLTPDEFGVFRDPDGYARAIDGRKLNISRKDIADTLQTANGAENLFVHQRNIPEYQQKDTKEFYDTADGIHKSFKQRSRHPTRPSIDVDVPTSVDRRPEFGRRVIDLYGTSHNNSVKIMSSGAYYRSWMHKPHLDPNTNLLTKEYIQGIGEFMRLVQQQSDAKSGFSRNYKVWYIHGETDYEYGSTSEPQPVCELQPDIRLEESRTDIDYSVDVDIDRQSTSSIDRRAPITYRVQMQKIDVSRLNALRPKPKPSDNPPETVRIPSDDGEDSMDVDRVPMGRTLRKRKEKVEKHLKKGANDKEKES</sequence>
<gene>
    <name evidence="2" type="ORF">DY000_02040403</name>
</gene>
<reference evidence="2 3" key="1">
    <citation type="journal article" date="2020" name="BMC Genomics">
        <title>Intraspecific diversification of the crop wild relative Brassica cretica Lam. using demographic model selection.</title>
        <authorList>
            <person name="Kioukis A."/>
            <person name="Michalopoulou V.A."/>
            <person name="Briers L."/>
            <person name="Pirintsos S."/>
            <person name="Studholme D.J."/>
            <person name="Pavlidis P."/>
            <person name="Sarris P.F."/>
        </authorList>
    </citation>
    <scope>NUCLEOTIDE SEQUENCE [LARGE SCALE GENOMIC DNA]</scope>
    <source>
        <strain evidence="3">cv. PFS-1207/04</strain>
    </source>
</reference>
<proteinExistence type="predicted"/>
<evidence type="ECO:0000313" key="2">
    <source>
        <dbReference type="EMBL" id="KAF3529512.1"/>
    </source>
</evidence>
<feature type="region of interest" description="Disordered" evidence="1">
    <location>
        <begin position="1"/>
        <end position="21"/>
    </location>
</feature>
<evidence type="ECO:0000313" key="3">
    <source>
        <dbReference type="Proteomes" id="UP000266723"/>
    </source>
</evidence>
<protein>
    <submittedName>
        <fullName evidence="2">Uncharacterized protein</fullName>
    </submittedName>
</protein>
<dbReference type="EMBL" id="QGKV02001507">
    <property type="protein sequence ID" value="KAF3529512.1"/>
    <property type="molecule type" value="Genomic_DNA"/>
</dbReference>
<keyword evidence="3" id="KW-1185">Reference proteome</keyword>
<accession>A0ABQ7BAF7</accession>
<feature type="compositionally biased region" description="Basic residues" evidence="1">
    <location>
        <begin position="333"/>
        <end position="347"/>
    </location>
</feature>